<dbReference type="Gene3D" id="2.60.120.10">
    <property type="entry name" value="Jelly Rolls"/>
    <property type="match status" value="1"/>
</dbReference>
<dbReference type="STRING" id="443254.Marpi_0430"/>
<sequence>MIKKYKNDEILQLENEDPIALVVLKNGHLLSESKFCNYKKVFIKKGIFSEEFLFNIKTIESLRNVRNSEVELITDKKEAEEFLKNNKELLSLAIKKRIKMLVNMNDKIATDFFTKKNQRRLAEDFKTEIEVEEVKKIFKKIYKYNWHYFSDDFIQKYISARELILSEEYEEAYENLKNIDLSNIEDKYFKAEIEIWKIYCLYFMQNNNYEKMLETLHYKYDFLNELISFFILNKSIKDKKIDSNLKTYFKKGYLIPAKTVLFFEGEEGDWSFLNVSGSVYISKFLDNKEILLNILTEGEIVGEIAVIENVQRTATVFTKTPLQFIYITSDNLESLINESYLLGRNILKALIKRVDFQKKLIANTDLIDKTKVLINKYSRQRLNKFKLTPQQFLNLSGLTMDISEFITILSKNKISTIRPDGTLYFK</sequence>
<reference evidence="3" key="2">
    <citation type="submission" date="2012-01" db="EMBL/GenBank/DDBJ databases">
        <title>Complete sequence of chromosome of Marinitoga piezophila KA3.</title>
        <authorList>
            <person name="Lucas S."/>
            <person name="Han J."/>
            <person name="Lapidus A."/>
            <person name="Cheng J.-F."/>
            <person name="Goodwin L."/>
            <person name="Pitluck S."/>
            <person name="Peters L."/>
            <person name="Mikhailova N."/>
            <person name="Teshima H."/>
            <person name="Detter J.C."/>
            <person name="Han C."/>
            <person name="Tapia R."/>
            <person name="Land M."/>
            <person name="Hauser L."/>
            <person name="Kyrpides N."/>
            <person name="Ivanova N."/>
            <person name="Pagani I."/>
            <person name="Jebbar M."/>
            <person name="Vannier P."/>
            <person name="Oger P."/>
            <person name="Cario A."/>
            <person name="Bartlett D."/>
            <person name="Noll K.M."/>
            <person name="Woyke T."/>
        </authorList>
    </citation>
    <scope>NUCLEOTIDE SEQUENCE [LARGE SCALE GENOMIC DNA]</scope>
    <source>
        <strain evidence="3">DSM 14283 / JCM 11233 / KA3</strain>
    </source>
</reference>
<feature type="domain" description="Cyclic nucleotide-binding" evidence="1">
    <location>
        <begin position="232"/>
        <end position="353"/>
    </location>
</feature>
<proteinExistence type="predicted"/>
<gene>
    <name evidence="2" type="ordered locus">Marpi_0430</name>
</gene>
<protein>
    <submittedName>
        <fullName evidence="2">Cyclic nucleotide-binding protein</fullName>
    </submittedName>
</protein>
<dbReference type="eggNOG" id="COG0664">
    <property type="taxonomic scope" value="Bacteria"/>
</dbReference>
<keyword evidence="3" id="KW-1185">Reference proteome</keyword>
<evidence type="ECO:0000313" key="2">
    <source>
        <dbReference type="EMBL" id="AEX84874.1"/>
    </source>
</evidence>
<dbReference type="InterPro" id="IPR014710">
    <property type="entry name" value="RmlC-like_jellyroll"/>
</dbReference>
<reference evidence="2 3" key="1">
    <citation type="journal article" date="2012" name="J. Bacteriol.">
        <title>Complete Genome Sequence of the Thermophilic, Piezophilic, Heterotrophic Bacterium Marinitoga piezophila KA3.</title>
        <authorList>
            <person name="Lucas S."/>
            <person name="Han J."/>
            <person name="Lapidus A."/>
            <person name="Cheng J.F."/>
            <person name="Goodwin L.A."/>
            <person name="Pitluck S."/>
            <person name="Peters L."/>
            <person name="Mikhailova N."/>
            <person name="Teshima H."/>
            <person name="Detter J.C."/>
            <person name="Han C."/>
            <person name="Tapia R."/>
            <person name="Land M."/>
            <person name="Hauser L."/>
            <person name="Kyrpides N.C."/>
            <person name="Ivanova N."/>
            <person name="Pagani I."/>
            <person name="Vannier P."/>
            <person name="Oger P."/>
            <person name="Bartlett D.H."/>
            <person name="Noll K.M."/>
            <person name="Woyke T."/>
            <person name="Jebbar M."/>
        </authorList>
    </citation>
    <scope>NUCLEOTIDE SEQUENCE [LARGE SCALE GENOMIC DNA]</scope>
    <source>
        <strain evidence="3">DSM 14283 / JCM 11233 / KA3</strain>
    </source>
</reference>
<dbReference type="HOGENOM" id="CLU_640610_0_0_0"/>
<dbReference type="InterPro" id="IPR018488">
    <property type="entry name" value="cNMP-bd_CS"/>
</dbReference>
<dbReference type="PROSITE" id="PS50042">
    <property type="entry name" value="CNMP_BINDING_3"/>
    <property type="match status" value="1"/>
</dbReference>
<dbReference type="Proteomes" id="UP000007161">
    <property type="component" value="Chromosome"/>
</dbReference>
<dbReference type="SUPFAM" id="SSF51206">
    <property type="entry name" value="cAMP-binding domain-like"/>
    <property type="match status" value="1"/>
</dbReference>
<dbReference type="Pfam" id="PF00027">
    <property type="entry name" value="cNMP_binding"/>
    <property type="match status" value="1"/>
</dbReference>
<evidence type="ECO:0000259" key="1">
    <source>
        <dbReference type="PROSITE" id="PS50042"/>
    </source>
</evidence>
<dbReference type="PROSITE" id="PS00889">
    <property type="entry name" value="CNMP_BINDING_2"/>
    <property type="match status" value="1"/>
</dbReference>
<dbReference type="RefSeq" id="WP_014295946.1">
    <property type="nucleotide sequence ID" value="NC_016751.1"/>
</dbReference>
<dbReference type="AlphaFoldDB" id="H2J4T9"/>
<name>H2J4T9_MARPK</name>
<dbReference type="EMBL" id="CP003257">
    <property type="protein sequence ID" value="AEX84874.1"/>
    <property type="molecule type" value="Genomic_DNA"/>
</dbReference>
<accession>H2J4T9</accession>
<dbReference type="InterPro" id="IPR018490">
    <property type="entry name" value="cNMP-bd_dom_sf"/>
</dbReference>
<evidence type="ECO:0000313" key="3">
    <source>
        <dbReference type="Proteomes" id="UP000007161"/>
    </source>
</evidence>
<organism evidence="2 3">
    <name type="scientific">Marinitoga piezophila (strain DSM 14283 / JCM 11233 / KA3)</name>
    <dbReference type="NCBI Taxonomy" id="443254"/>
    <lineage>
        <taxon>Bacteria</taxon>
        <taxon>Thermotogati</taxon>
        <taxon>Thermotogota</taxon>
        <taxon>Thermotogae</taxon>
        <taxon>Petrotogales</taxon>
        <taxon>Petrotogaceae</taxon>
        <taxon>Marinitoga</taxon>
    </lineage>
</organism>
<dbReference type="CDD" id="cd00038">
    <property type="entry name" value="CAP_ED"/>
    <property type="match status" value="1"/>
</dbReference>
<dbReference type="SMART" id="SM00100">
    <property type="entry name" value="cNMP"/>
    <property type="match status" value="1"/>
</dbReference>
<dbReference type="InterPro" id="IPR000595">
    <property type="entry name" value="cNMP-bd_dom"/>
</dbReference>
<dbReference type="KEGG" id="mpz:Marpi_0430"/>